<sequence>MTFGLRFSFGSGEWRNGAEAQELTQDAEGRWFSFSVTLSTVVVMERKGMATHLASLPCIETPSTLETVLRELEDAGEVKLGVSHHTLTDARDGVSLDKTLVFALDALKDDDEKKKKKEEGQVYVDQHQLWLCAEHQFFQEL</sequence>
<gene>
    <name evidence="1" type="ORF">CCMP2556_LOCUS48961</name>
</gene>
<comment type="caution">
    <text evidence="1">The sequence shown here is derived from an EMBL/GenBank/DDBJ whole genome shotgun (WGS) entry which is preliminary data.</text>
</comment>
<dbReference type="EMBL" id="CAXAMN010026609">
    <property type="protein sequence ID" value="CAK9104412.1"/>
    <property type="molecule type" value="Genomic_DNA"/>
</dbReference>
<organism evidence="1 2">
    <name type="scientific">Durusdinium trenchii</name>
    <dbReference type="NCBI Taxonomy" id="1381693"/>
    <lineage>
        <taxon>Eukaryota</taxon>
        <taxon>Sar</taxon>
        <taxon>Alveolata</taxon>
        <taxon>Dinophyceae</taxon>
        <taxon>Suessiales</taxon>
        <taxon>Symbiodiniaceae</taxon>
        <taxon>Durusdinium</taxon>
    </lineage>
</organism>
<evidence type="ECO:0000313" key="1">
    <source>
        <dbReference type="EMBL" id="CAK9104412.1"/>
    </source>
</evidence>
<name>A0ABP0RUT6_9DINO</name>
<reference evidence="1 2" key="1">
    <citation type="submission" date="2024-02" db="EMBL/GenBank/DDBJ databases">
        <authorList>
            <person name="Chen Y."/>
            <person name="Shah S."/>
            <person name="Dougan E. K."/>
            <person name="Thang M."/>
            <person name="Chan C."/>
        </authorList>
    </citation>
    <scope>NUCLEOTIDE SEQUENCE [LARGE SCALE GENOMIC DNA]</scope>
</reference>
<proteinExistence type="predicted"/>
<accession>A0ABP0RUT6</accession>
<dbReference type="Proteomes" id="UP001642484">
    <property type="component" value="Unassembled WGS sequence"/>
</dbReference>
<protein>
    <submittedName>
        <fullName evidence="1">Uncharacterized protein</fullName>
    </submittedName>
</protein>
<keyword evidence="2" id="KW-1185">Reference proteome</keyword>
<evidence type="ECO:0000313" key="2">
    <source>
        <dbReference type="Proteomes" id="UP001642484"/>
    </source>
</evidence>